<evidence type="ECO:0000313" key="3">
    <source>
        <dbReference type="Proteomes" id="UP000010475"/>
    </source>
</evidence>
<feature type="compositionally biased region" description="Polar residues" evidence="1">
    <location>
        <begin position="10"/>
        <end position="21"/>
    </location>
</feature>
<dbReference type="EMBL" id="CP003642">
    <property type="protein sequence ID" value="AFZ26327.1"/>
    <property type="molecule type" value="Genomic_DNA"/>
</dbReference>
<accession>K9X3P7</accession>
<feature type="region of interest" description="Disordered" evidence="1">
    <location>
        <begin position="1"/>
        <end position="57"/>
    </location>
</feature>
<dbReference type="eggNOG" id="COG3103">
    <property type="taxonomic scope" value="Bacteria"/>
</dbReference>
<feature type="region of interest" description="Disordered" evidence="1">
    <location>
        <begin position="299"/>
        <end position="324"/>
    </location>
</feature>
<keyword evidence="3" id="KW-1185">Reference proteome</keyword>
<name>K9X3P7_9NOST</name>
<dbReference type="AlphaFoldDB" id="K9X3P7"/>
<protein>
    <submittedName>
        <fullName evidence="2">Uncharacterized protein</fullName>
    </submittedName>
</protein>
<evidence type="ECO:0000313" key="2">
    <source>
        <dbReference type="EMBL" id="AFZ26327.1"/>
    </source>
</evidence>
<dbReference type="STRING" id="56107.Cylst_4229"/>
<organism evidence="2 3">
    <name type="scientific">Cylindrospermum stagnale PCC 7417</name>
    <dbReference type="NCBI Taxonomy" id="56107"/>
    <lineage>
        <taxon>Bacteria</taxon>
        <taxon>Bacillati</taxon>
        <taxon>Cyanobacteriota</taxon>
        <taxon>Cyanophyceae</taxon>
        <taxon>Nostocales</taxon>
        <taxon>Nostocaceae</taxon>
        <taxon>Cylindrospermum</taxon>
    </lineage>
</organism>
<dbReference type="Proteomes" id="UP000010475">
    <property type="component" value="Chromosome"/>
</dbReference>
<dbReference type="KEGG" id="csg:Cylst_4229"/>
<sequence length="435" mass="49458">MYSRQHRTSKNSSNSSDTPAPNQFAPRRFVVQPKTEEVKPAQDQTPDAQAKAERSKEVGKSFIDGAIFAYRPIPPKPPRLQMKLTVGQPGDKYEQEADKMAANVVQQINAPESESVQRQTPENDKDRTIGRAGLQLSQSTQAAQLTSRQGEPYIQCKLSPEEKKGFGTVILQLKAEFKSFTENKDISKPVKDGLIRDFDTIKIAYEAENTTSESFSDLLNQFSEKLDQVKQYSEALDEAKKIFAAGVDNKQAEIELEKRIDNFEFNLKYEELSDIVQERGANTLNSLLELARRHRKEDLPTAKVKGKAVQEPLTKEEEQQEKAKESAGSYVGFKTLETVPYRVNVYGEDYTYSDPEKTVQKDIVRMYEIKWKPNPKTNKQHGPWVLHIHFTLKDKLTVAHFKRYKNHAAGAGTNLTNYDGDIARMFYNAAKNPTW</sequence>
<dbReference type="HOGENOM" id="CLU_629652_0_0_3"/>
<proteinExistence type="predicted"/>
<gene>
    <name evidence="2" type="ORF">Cylst_4229</name>
</gene>
<evidence type="ECO:0000256" key="1">
    <source>
        <dbReference type="SAM" id="MobiDB-lite"/>
    </source>
</evidence>
<feature type="compositionally biased region" description="Basic and acidic residues" evidence="1">
    <location>
        <begin position="313"/>
        <end position="324"/>
    </location>
</feature>
<reference evidence="2 3" key="1">
    <citation type="submission" date="2012-06" db="EMBL/GenBank/DDBJ databases">
        <title>Finished chromosome of genome of Cylindrospermum stagnale PCC 7417.</title>
        <authorList>
            <consortium name="US DOE Joint Genome Institute"/>
            <person name="Gugger M."/>
            <person name="Coursin T."/>
            <person name="Rippka R."/>
            <person name="Tandeau De Marsac N."/>
            <person name="Huntemann M."/>
            <person name="Wei C.-L."/>
            <person name="Han J."/>
            <person name="Detter J.C."/>
            <person name="Han C."/>
            <person name="Tapia R."/>
            <person name="Chen A."/>
            <person name="Kyrpides N."/>
            <person name="Mavromatis K."/>
            <person name="Markowitz V."/>
            <person name="Szeto E."/>
            <person name="Ivanova N."/>
            <person name="Pagani I."/>
            <person name="Pati A."/>
            <person name="Goodwin L."/>
            <person name="Nordberg H.P."/>
            <person name="Cantor M.N."/>
            <person name="Hua S.X."/>
            <person name="Woyke T."/>
            <person name="Kerfeld C.A."/>
        </authorList>
    </citation>
    <scope>NUCLEOTIDE SEQUENCE [LARGE SCALE GENOMIC DNA]</scope>
    <source>
        <strain evidence="2 3">PCC 7417</strain>
    </source>
</reference>